<feature type="transmembrane region" description="Helical" evidence="1">
    <location>
        <begin position="308"/>
        <end position="326"/>
    </location>
</feature>
<proteinExistence type="predicted"/>
<feature type="transmembrane region" description="Helical" evidence="1">
    <location>
        <begin position="247"/>
        <end position="266"/>
    </location>
</feature>
<evidence type="ECO:0000313" key="3">
    <source>
        <dbReference type="Proteomes" id="UP000068603"/>
    </source>
</evidence>
<organism evidence="2">
    <name type="scientific">Burkholderia stagnalis</name>
    <dbReference type="NCBI Taxonomy" id="1503054"/>
    <lineage>
        <taxon>Bacteria</taxon>
        <taxon>Pseudomonadati</taxon>
        <taxon>Pseudomonadota</taxon>
        <taxon>Betaproteobacteria</taxon>
        <taxon>Burkholderiales</taxon>
        <taxon>Burkholderiaceae</taxon>
        <taxon>Burkholderia</taxon>
        <taxon>Burkholderia cepacia complex</taxon>
    </lineage>
</organism>
<keyword evidence="1" id="KW-1133">Transmembrane helix</keyword>
<reference evidence="2 3" key="1">
    <citation type="submission" date="2015-11" db="EMBL/GenBank/DDBJ databases">
        <title>Expanding the genomic diversity of Burkholderia species for the development of highly accurate diagnostics.</title>
        <authorList>
            <person name="Sahl J."/>
            <person name="Keim P."/>
            <person name="Wagner D."/>
        </authorList>
    </citation>
    <scope>NUCLEOTIDE SEQUENCE [LARGE SCALE GENOMIC DNA]</scope>
    <source>
        <strain evidence="2 3">MSMB1960WGS</strain>
    </source>
</reference>
<comment type="caution">
    <text evidence="2">The sequence shown here is derived from an EMBL/GenBank/DDBJ whole genome shotgun (WGS) entry which is preliminary data.</text>
</comment>
<feature type="transmembrane region" description="Helical" evidence="1">
    <location>
        <begin position="278"/>
        <end position="296"/>
    </location>
</feature>
<evidence type="ECO:0000313" key="2">
    <source>
        <dbReference type="EMBL" id="KWA66272.1"/>
    </source>
</evidence>
<sequence length="401" mass="40323">MSTTTSGYAASSRPDPSRGAVVRLALAFAAATNGLILSPFLVAAVMARFRLDEGAATALVSAEILGIAISCALLPRRIARAAGPFTLAGMLGAIAGQALSAVAPGIVPVGAARGLTGLFEGMLFVVVASGVSQRASTDRLWGHINLLAGGINGGILVLISALPSAWLARGIFALLAGVVAVLAPAMRGIGAFAAPPAQAARTQARDGGLPWRPVVAIWIVTALVYGVQASQWAIAGFVGARAGLSPTTIGVLLSASSLLGFVGAAVPAHPASHRHRLALIWAAQLAMVASLEWFFGSTGGGAYFTSQLVLNGAFFVIVPFLTGLLSDVDPDGSLVARTLVVTFFAAGVGTALSGALLGRYGGARVAHLLCIAVLAAAPFVRLALRRAAPAGAHGGVGHPSR</sequence>
<dbReference type="Gene3D" id="1.20.1250.20">
    <property type="entry name" value="MFS general substrate transporter like domains"/>
    <property type="match status" value="1"/>
</dbReference>
<feature type="transmembrane region" description="Helical" evidence="1">
    <location>
        <begin position="364"/>
        <end position="384"/>
    </location>
</feature>
<gene>
    <name evidence="2" type="ORF">WT44_00045</name>
</gene>
<dbReference type="AlphaFoldDB" id="A0A107T7W7"/>
<feature type="transmembrane region" description="Helical" evidence="1">
    <location>
        <begin position="55"/>
        <end position="75"/>
    </location>
</feature>
<dbReference type="EMBL" id="LPHB01000022">
    <property type="protein sequence ID" value="KWA66272.1"/>
    <property type="molecule type" value="Genomic_DNA"/>
</dbReference>
<dbReference type="RefSeq" id="WP_060149368.1">
    <property type="nucleotide sequence ID" value="NZ_CP156686.1"/>
</dbReference>
<dbReference type="Proteomes" id="UP000068603">
    <property type="component" value="Unassembled WGS sequence"/>
</dbReference>
<dbReference type="GeneID" id="93057174"/>
<dbReference type="InterPro" id="IPR036259">
    <property type="entry name" value="MFS_trans_sf"/>
</dbReference>
<keyword evidence="1" id="KW-0472">Membrane</keyword>
<name>A0A107T7W7_9BURK</name>
<feature type="transmembrane region" description="Helical" evidence="1">
    <location>
        <begin position="215"/>
        <end position="235"/>
    </location>
</feature>
<accession>A0A107T7W7</accession>
<keyword evidence="1" id="KW-0812">Transmembrane</keyword>
<feature type="transmembrane region" description="Helical" evidence="1">
    <location>
        <begin position="144"/>
        <end position="165"/>
    </location>
</feature>
<feature type="transmembrane region" description="Helical" evidence="1">
    <location>
        <begin position="21"/>
        <end position="49"/>
    </location>
</feature>
<feature type="transmembrane region" description="Helical" evidence="1">
    <location>
        <begin position="338"/>
        <end position="358"/>
    </location>
</feature>
<feature type="transmembrane region" description="Helical" evidence="1">
    <location>
        <begin position="171"/>
        <end position="194"/>
    </location>
</feature>
<feature type="transmembrane region" description="Helical" evidence="1">
    <location>
        <begin position="113"/>
        <end position="132"/>
    </location>
</feature>
<protein>
    <submittedName>
        <fullName evidence="2">MFS transporter</fullName>
    </submittedName>
</protein>
<dbReference type="SUPFAM" id="SSF103473">
    <property type="entry name" value="MFS general substrate transporter"/>
    <property type="match status" value="1"/>
</dbReference>
<evidence type="ECO:0000256" key="1">
    <source>
        <dbReference type="SAM" id="Phobius"/>
    </source>
</evidence>
<feature type="transmembrane region" description="Helical" evidence="1">
    <location>
        <begin position="87"/>
        <end position="107"/>
    </location>
</feature>